<dbReference type="OrthoDB" id="3697150at2"/>
<dbReference type="eggNOG" id="COG1366">
    <property type="taxonomic scope" value="Bacteria"/>
</dbReference>
<accession>A0A178LV36</accession>
<gene>
    <name evidence="2" type="ORF">A4X20_19800</name>
</gene>
<evidence type="ECO:0000259" key="1">
    <source>
        <dbReference type="PROSITE" id="PS50801"/>
    </source>
</evidence>
<dbReference type="PROSITE" id="PS50801">
    <property type="entry name" value="STAS"/>
    <property type="match status" value="1"/>
</dbReference>
<name>A0A178LV36_MYCIR</name>
<dbReference type="AlphaFoldDB" id="A0A178LV36"/>
<proteinExistence type="predicted"/>
<feature type="domain" description="STAS" evidence="1">
    <location>
        <begin position="31"/>
        <end position="82"/>
    </location>
</feature>
<dbReference type="Pfam" id="PF01740">
    <property type="entry name" value="STAS"/>
    <property type="match status" value="1"/>
</dbReference>
<dbReference type="RefSeq" id="WP_064282008.1">
    <property type="nucleotide sequence ID" value="NZ_LWCS01000022.1"/>
</dbReference>
<sequence>MPHVPGQPQAHLDSDRVVCRTAFFDTTWPRPATAVVAGHGELDAANGITFVDYALRHSATTQWLIVDLSGLTFFSTAGFSALHTLNVQCVGKDIRWALVPGRAVHRVLRICDPDSALPISVDIPTALDDVQQDPPHSFQLIPQTS</sequence>
<evidence type="ECO:0000313" key="3">
    <source>
        <dbReference type="Proteomes" id="UP000078396"/>
    </source>
</evidence>
<evidence type="ECO:0000313" key="2">
    <source>
        <dbReference type="EMBL" id="OAN38095.1"/>
    </source>
</evidence>
<dbReference type="STRING" id="912594.AWC12_03370"/>
<dbReference type="CDD" id="cd07043">
    <property type="entry name" value="STAS_anti-anti-sigma_factors"/>
    <property type="match status" value="1"/>
</dbReference>
<organism evidence="2 3">
    <name type="scientific">Mycolicibacterium iranicum</name>
    <name type="common">Mycobacterium iranicum</name>
    <dbReference type="NCBI Taxonomy" id="912594"/>
    <lineage>
        <taxon>Bacteria</taxon>
        <taxon>Bacillati</taxon>
        <taxon>Actinomycetota</taxon>
        <taxon>Actinomycetes</taxon>
        <taxon>Mycobacteriales</taxon>
        <taxon>Mycobacteriaceae</taxon>
        <taxon>Mycolicibacterium</taxon>
    </lineage>
</organism>
<dbReference type="InterPro" id="IPR036513">
    <property type="entry name" value="STAS_dom_sf"/>
</dbReference>
<dbReference type="EMBL" id="LWCS01000022">
    <property type="protein sequence ID" value="OAN38095.1"/>
    <property type="molecule type" value="Genomic_DNA"/>
</dbReference>
<protein>
    <submittedName>
        <fullName evidence="2">Anti-anti-sigma factor</fullName>
    </submittedName>
</protein>
<dbReference type="Gene3D" id="3.30.750.24">
    <property type="entry name" value="STAS domain"/>
    <property type="match status" value="1"/>
</dbReference>
<reference evidence="2 3" key="1">
    <citation type="submission" date="2016-04" db="EMBL/GenBank/DDBJ databases">
        <title>Draft Genome Sequences of Staphylococcus capitis Strain H36, S. capitis Strain H65, S. cohnii Strain H62, S. hominis Strain H69, Mycobacterium iranicum Strain H39, Plantibacter sp. Strain H53, Pseudomonas oryzihabitans Strain H72, and Microbacterium sp. Strain H83, isolated from residential settings.</title>
        <authorList>
            <person name="Lymperopoulou D."/>
            <person name="Adams R.I."/>
            <person name="Lindow S."/>
            <person name="Coil D.A."/>
            <person name="Jospin G."/>
            <person name="Eisen J.A."/>
        </authorList>
    </citation>
    <scope>NUCLEOTIDE SEQUENCE [LARGE SCALE GENOMIC DNA]</scope>
    <source>
        <strain evidence="2 3">H39</strain>
    </source>
</reference>
<dbReference type="Proteomes" id="UP000078396">
    <property type="component" value="Unassembled WGS sequence"/>
</dbReference>
<dbReference type="InterPro" id="IPR002645">
    <property type="entry name" value="STAS_dom"/>
</dbReference>
<dbReference type="SUPFAM" id="SSF52091">
    <property type="entry name" value="SpoIIaa-like"/>
    <property type="match status" value="1"/>
</dbReference>
<comment type="caution">
    <text evidence="2">The sequence shown here is derived from an EMBL/GenBank/DDBJ whole genome shotgun (WGS) entry which is preliminary data.</text>
</comment>